<protein>
    <submittedName>
        <fullName evidence="5">Helix-turn-helix transcriptional regulator</fullName>
    </submittedName>
</protein>
<dbReference type="GO" id="GO:0003677">
    <property type="term" value="F:DNA binding"/>
    <property type="evidence" value="ECO:0007669"/>
    <property type="project" value="UniProtKB-KW"/>
</dbReference>
<evidence type="ECO:0000259" key="4">
    <source>
        <dbReference type="PROSITE" id="PS50043"/>
    </source>
</evidence>
<dbReference type="PANTHER" id="PTHR44688:SF16">
    <property type="entry name" value="DNA-BINDING TRANSCRIPTIONAL ACTIVATOR DEVR_DOSR"/>
    <property type="match status" value="1"/>
</dbReference>
<feature type="domain" description="HTH luxR-type" evidence="4">
    <location>
        <begin position="819"/>
        <end position="884"/>
    </location>
</feature>
<dbReference type="InterPro" id="IPR016032">
    <property type="entry name" value="Sig_transdc_resp-reg_C-effctor"/>
</dbReference>
<name>A0A5B0EI68_9MICC</name>
<dbReference type="InterPro" id="IPR036388">
    <property type="entry name" value="WH-like_DNA-bd_sf"/>
</dbReference>
<dbReference type="CDD" id="cd06170">
    <property type="entry name" value="LuxR_C_like"/>
    <property type="match status" value="1"/>
</dbReference>
<evidence type="ECO:0000256" key="3">
    <source>
        <dbReference type="ARBA" id="ARBA00023163"/>
    </source>
</evidence>
<gene>
    <name evidence="5" type="ORF">FQ154_07400</name>
</gene>
<dbReference type="PROSITE" id="PS50043">
    <property type="entry name" value="HTH_LUXR_2"/>
    <property type="match status" value="1"/>
</dbReference>
<dbReference type="EMBL" id="VOBL01000006">
    <property type="protein sequence ID" value="KAA0977541.1"/>
    <property type="molecule type" value="Genomic_DNA"/>
</dbReference>
<dbReference type="SMART" id="SM00421">
    <property type="entry name" value="HTH_LUXR"/>
    <property type="match status" value="1"/>
</dbReference>
<dbReference type="Pfam" id="PF00196">
    <property type="entry name" value="GerE"/>
    <property type="match status" value="1"/>
</dbReference>
<evidence type="ECO:0000256" key="2">
    <source>
        <dbReference type="ARBA" id="ARBA00023125"/>
    </source>
</evidence>
<proteinExistence type="predicted"/>
<evidence type="ECO:0000313" key="5">
    <source>
        <dbReference type="EMBL" id="KAA0977541.1"/>
    </source>
</evidence>
<comment type="caution">
    <text evidence="5">The sequence shown here is derived from an EMBL/GenBank/DDBJ whole genome shotgun (WGS) entry which is preliminary data.</text>
</comment>
<evidence type="ECO:0000313" key="6">
    <source>
        <dbReference type="Proteomes" id="UP000323856"/>
    </source>
</evidence>
<dbReference type="PANTHER" id="PTHR44688">
    <property type="entry name" value="DNA-BINDING TRANSCRIPTIONAL ACTIVATOR DEVR_DOSR"/>
    <property type="match status" value="1"/>
</dbReference>
<keyword evidence="1" id="KW-0805">Transcription regulation</keyword>
<reference evidence="5 6" key="1">
    <citation type="submission" date="2019-07" db="EMBL/GenBank/DDBJ databases">
        <title>Analysis of the biochemical properties, biological activity and biotechnological potential of siderophores and biosurfactants produced by Antarctic psychrotolerant bacteria.</title>
        <authorList>
            <person name="Styczynski M."/>
            <person name="Krucon T."/>
            <person name="Decewicz P."/>
            <person name="Dziewit L."/>
        </authorList>
    </citation>
    <scope>NUCLEOTIDE SEQUENCE [LARGE SCALE GENOMIC DNA]</scope>
    <source>
        <strain evidence="5 6">ANT_H27</strain>
    </source>
</reference>
<dbReference type="PRINTS" id="PR00038">
    <property type="entry name" value="HTHLUXR"/>
</dbReference>
<dbReference type="InterPro" id="IPR000792">
    <property type="entry name" value="Tscrpt_reg_LuxR_C"/>
</dbReference>
<dbReference type="GO" id="GO:0006355">
    <property type="term" value="P:regulation of DNA-templated transcription"/>
    <property type="evidence" value="ECO:0007669"/>
    <property type="project" value="InterPro"/>
</dbReference>
<dbReference type="Proteomes" id="UP000323856">
    <property type="component" value="Unassembled WGS sequence"/>
</dbReference>
<keyword evidence="3" id="KW-0804">Transcription</keyword>
<dbReference type="SUPFAM" id="SSF46894">
    <property type="entry name" value="C-terminal effector domain of the bipartite response regulators"/>
    <property type="match status" value="1"/>
</dbReference>
<organism evidence="5 6">
    <name type="scientific">Paeniglutamicibacter gangotriensis</name>
    <dbReference type="NCBI Taxonomy" id="254787"/>
    <lineage>
        <taxon>Bacteria</taxon>
        <taxon>Bacillati</taxon>
        <taxon>Actinomycetota</taxon>
        <taxon>Actinomycetes</taxon>
        <taxon>Micrococcales</taxon>
        <taxon>Micrococcaceae</taxon>
        <taxon>Paeniglutamicibacter</taxon>
    </lineage>
</organism>
<accession>A0A5B0EI68</accession>
<keyword evidence="2" id="KW-0238">DNA-binding</keyword>
<dbReference type="Gene3D" id="1.10.10.10">
    <property type="entry name" value="Winged helix-like DNA-binding domain superfamily/Winged helix DNA-binding domain"/>
    <property type="match status" value="1"/>
</dbReference>
<evidence type="ECO:0000256" key="1">
    <source>
        <dbReference type="ARBA" id="ARBA00023015"/>
    </source>
</evidence>
<dbReference type="OrthoDB" id="3197423at2"/>
<dbReference type="AlphaFoldDB" id="A0A5B0EI68"/>
<sequence length="890" mass="97122">MVHDTLAKTDSGDGYRMSDLKNSILHETKRNFVPWGESKDRPATVDVPGLIHAVLMDRSRGGAVLLGSNGDGRQSAFETGFAGLQDQPQLVRLNGTDFVKHVPRGALSFLISKIDIGTEASRHELIHGLAELLCPGGIPAVVLLGHPELVDEQSASILSQLSSMKKIVLMVLCERIKELPQELLTLYRSGQLSRITMPSLDMAQARSYLEAELGGPLSTLAVATLRYLTHCNLDLMLRLLRLWIADNQLEQHGGVWVLRSGVLQSGPTLHAMLNMMLSGVQEIERKLLFVIALGGPVAIHMLHRNGMARQLDELSASGHLRIVEHPVSQAVIAVPLLSLILREAMDDDLCMTLEADLGRLHSDPTAARTRTTLLALADQGEHASLLDVAESFRETGYIHESWQQDPEHRIAILNLHVKTLLTLRRTCEAKALLMAAEVGFGTTLHNPELADRMAWAQLELNLLKAQVLTAAEGPDAAAEAEDALKELVASTEWHSDSQNYRAFAAQITGWAAHGRQLDALSAVELISRNLGSLKANGQLEKMFSAEHVSELEVMLLQAQLMSGDWHAAALRAREISGNPTTSPRIAASADAAQGILYGLLDEPERALQILEPLLQQLAFTPEFAERAAVEAVATHALVATGDNAAAIELLLKEPESVRSRLPLNFLSWVAEIFSSLAVARINEPISAHSRLLAFADKVHAAGYAGLEMQTLAVALRMGHFAVADRFEGVARTCQGPIAQRYVAIAIAVRRQDTADLAKTLEHLAESGQMLLSVPFPNALIDTIDTREQRRLATLVSRSKCQPTGVHRALFPETNSTESLPSWTKSLTKRESQVALLAIEGHGNSDIARSSGVSVRTVEGHLYQVYSKLQVRNRQELTALDRDNKRAVGQI</sequence>